<name>A0A0E9VUM1_ANGAN</name>
<dbReference type="EMBL" id="GBXM01026840">
    <property type="protein sequence ID" value="JAH81737.1"/>
    <property type="molecule type" value="Transcribed_RNA"/>
</dbReference>
<reference evidence="1" key="2">
    <citation type="journal article" date="2015" name="Fish Shellfish Immunol.">
        <title>Early steps in the European eel (Anguilla anguilla)-Vibrio vulnificus interaction in the gills: Role of the RtxA13 toxin.</title>
        <authorList>
            <person name="Callol A."/>
            <person name="Pajuelo D."/>
            <person name="Ebbesson L."/>
            <person name="Teles M."/>
            <person name="MacKenzie S."/>
            <person name="Amaro C."/>
        </authorList>
    </citation>
    <scope>NUCLEOTIDE SEQUENCE</scope>
</reference>
<protein>
    <submittedName>
        <fullName evidence="1">Uncharacterized protein</fullName>
    </submittedName>
</protein>
<evidence type="ECO:0000313" key="1">
    <source>
        <dbReference type="EMBL" id="JAH81737.1"/>
    </source>
</evidence>
<organism evidence="1">
    <name type="scientific">Anguilla anguilla</name>
    <name type="common">European freshwater eel</name>
    <name type="synonym">Muraena anguilla</name>
    <dbReference type="NCBI Taxonomy" id="7936"/>
    <lineage>
        <taxon>Eukaryota</taxon>
        <taxon>Metazoa</taxon>
        <taxon>Chordata</taxon>
        <taxon>Craniata</taxon>
        <taxon>Vertebrata</taxon>
        <taxon>Euteleostomi</taxon>
        <taxon>Actinopterygii</taxon>
        <taxon>Neopterygii</taxon>
        <taxon>Teleostei</taxon>
        <taxon>Anguilliformes</taxon>
        <taxon>Anguillidae</taxon>
        <taxon>Anguilla</taxon>
    </lineage>
</organism>
<sequence length="66" mass="7752">MRTWANETERAASAGFYQLSTDVSTCDRSLLFHCTSLFFKNQIQVMHFLTSLDDFSHPWIFGFMYC</sequence>
<accession>A0A0E9VUM1</accession>
<proteinExistence type="predicted"/>
<reference evidence="1" key="1">
    <citation type="submission" date="2014-11" db="EMBL/GenBank/DDBJ databases">
        <authorList>
            <person name="Amaro Gonzalez C."/>
        </authorList>
    </citation>
    <scope>NUCLEOTIDE SEQUENCE</scope>
</reference>
<dbReference type="AlphaFoldDB" id="A0A0E9VUM1"/>